<dbReference type="Proteomes" id="UP000467305">
    <property type="component" value="Unassembled WGS sequence"/>
</dbReference>
<feature type="transmembrane region" description="Helical" evidence="1">
    <location>
        <begin position="77"/>
        <end position="94"/>
    </location>
</feature>
<evidence type="ECO:0000256" key="1">
    <source>
        <dbReference type="SAM" id="Phobius"/>
    </source>
</evidence>
<dbReference type="RefSeq" id="WP_150899515.1">
    <property type="nucleotide sequence ID" value="NZ_WAAU01000012.1"/>
</dbReference>
<dbReference type="Pfam" id="PF12412">
    <property type="entry name" value="DUF3667"/>
    <property type="match status" value="1"/>
</dbReference>
<sequence length="252" mass="29421">MICKNCDQEFSGNFCNNCGQKSSTDRINYNYLINEILNTVFQVNHGILFSIKELSIRPGYSIREFLNGKRKKHFKPIAFILLTSTLYVLTTFLIDEKTFLGNAFSGATRALSDNNLEKSITANILNWLSNNFGYSSLFLLPFFSFASYISFINQKYNFFEHLILNCYITGQQTLIYLAFEIIFFILKIDGYYTQAVPFFIAILFVFWTFNQFFETKKTFSKILFTSITYILYVIGTTFFFLIFGIIEIIIRE</sequence>
<dbReference type="OrthoDB" id="7446256at2"/>
<keyword evidence="3" id="KW-1185">Reference proteome</keyword>
<reference evidence="2 3" key="1">
    <citation type="submission" date="2019-09" db="EMBL/GenBank/DDBJ databases">
        <authorList>
            <person name="Cao W.R."/>
        </authorList>
    </citation>
    <scope>NUCLEOTIDE SEQUENCE [LARGE SCALE GENOMIC DNA]</scope>
    <source>
        <strain evidence="3">a4</strain>
    </source>
</reference>
<protein>
    <submittedName>
        <fullName evidence="2">DUF3667 domain-containing protein</fullName>
    </submittedName>
</protein>
<dbReference type="AlphaFoldDB" id="A0A7J5ALW0"/>
<organism evidence="2 3">
    <name type="scientific">Tenacibaculum aiptasiae</name>
    <dbReference type="NCBI Taxonomy" id="426481"/>
    <lineage>
        <taxon>Bacteria</taxon>
        <taxon>Pseudomonadati</taxon>
        <taxon>Bacteroidota</taxon>
        <taxon>Flavobacteriia</taxon>
        <taxon>Flavobacteriales</taxon>
        <taxon>Flavobacteriaceae</taxon>
        <taxon>Tenacibaculum</taxon>
    </lineage>
</organism>
<feature type="transmembrane region" description="Helical" evidence="1">
    <location>
        <begin position="164"/>
        <end position="185"/>
    </location>
</feature>
<gene>
    <name evidence="2" type="ORF">F7018_07965</name>
</gene>
<dbReference type="InterPro" id="IPR022134">
    <property type="entry name" value="DUF3667"/>
</dbReference>
<feature type="transmembrane region" description="Helical" evidence="1">
    <location>
        <begin position="229"/>
        <end position="250"/>
    </location>
</feature>
<keyword evidence="1" id="KW-0812">Transmembrane</keyword>
<proteinExistence type="predicted"/>
<accession>A0A7J5ALW0</accession>
<feature type="transmembrane region" description="Helical" evidence="1">
    <location>
        <begin position="132"/>
        <end position="152"/>
    </location>
</feature>
<evidence type="ECO:0000313" key="3">
    <source>
        <dbReference type="Proteomes" id="UP000467305"/>
    </source>
</evidence>
<comment type="caution">
    <text evidence="2">The sequence shown here is derived from an EMBL/GenBank/DDBJ whole genome shotgun (WGS) entry which is preliminary data.</text>
</comment>
<dbReference type="EMBL" id="WAAU01000012">
    <property type="protein sequence ID" value="KAB1158545.1"/>
    <property type="molecule type" value="Genomic_DNA"/>
</dbReference>
<feature type="transmembrane region" description="Helical" evidence="1">
    <location>
        <begin position="191"/>
        <end position="209"/>
    </location>
</feature>
<keyword evidence="1" id="KW-0472">Membrane</keyword>
<name>A0A7J5ALW0_9FLAO</name>
<keyword evidence="1" id="KW-1133">Transmembrane helix</keyword>
<evidence type="ECO:0000313" key="2">
    <source>
        <dbReference type="EMBL" id="KAB1158545.1"/>
    </source>
</evidence>